<dbReference type="PANTHER" id="PTHR46274:SF6">
    <property type="entry name" value="TYR_PHOSPHATASE_2 DOMAIN-CONTAINING PROTEIN"/>
    <property type="match status" value="1"/>
</dbReference>
<keyword evidence="6" id="KW-1185">Reference proteome</keyword>
<gene>
    <name evidence="5" type="ORF">K7432_002649</name>
</gene>
<feature type="domain" description="Tyrosine-protein phosphatase" evidence="3">
    <location>
        <begin position="43"/>
        <end position="189"/>
    </location>
</feature>
<reference evidence="5 6" key="1">
    <citation type="submission" date="2023-04" db="EMBL/GenBank/DDBJ databases">
        <title>Genome of Basidiobolus ranarum AG-B5.</title>
        <authorList>
            <person name="Stajich J.E."/>
            <person name="Carter-House D."/>
            <person name="Gryganskyi A."/>
        </authorList>
    </citation>
    <scope>NUCLEOTIDE SEQUENCE [LARGE SCALE GENOMIC DNA]</scope>
    <source>
        <strain evidence="5 6">AG-B5</strain>
    </source>
</reference>
<sequence length="206" mass="23960">MNPEKEPQEGTRIGLVARTQFYVSLWYNKLLAQTLSPLSGWTWWNRVDQYVLIGALPDETLVKELKETVNLKYVVNMCKEFDELSPLYKKLNITQLRLETEDFTLPTLENIRVGIEYIEKCVKQADGTIYVHCKAGRGRSATLLVCYLLSHYDLTPEEAQLQLIKSRAQVDKFIFRNEVVQKYYEIVLEQGVSRAPFKEFSNENVL</sequence>
<organism evidence="5 6">
    <name type="scientific">Basidiobolus ranarum</name>
    <dbReference type="NCBI Taxonomy" id="34480"/>
    <lineage>
        <taxon>Eukaryota</taxon>
        <taxon>Fungi</taxon>
        <taxon>Fungi incertae sedis</taxon>
        <taxon>Zoopagomycota</taxon>
        <taxon>Entomophthoromycotina</taxon>
        <taxon>Basidiobolomycetes</taxon>
        <taxon>Basidiobolales</taxon>
        <taxon>Basidiobolaceae</taxon>
        <taxon>Basidiobolus</taxon>
    </lineage>
</organism>
<evidence type="ECO:0000259" key="4">
    <source>
        <dbReference type="PROSITE" id="PS50056"/>
    </source>
</evidence>
<dbReference type="SMART" id="SM00195">
    <property type="entry name" value="DSPc"/>
    <property type="match status" value="1"/>
</dbReference>
<proteinExistence type="predicted"/>
<dbReference type="Proteomes" id="UP001479436">
    <property type="component" value="Unassembled WGS sequence"/>
</dbReference>
<dbReference type="InterPro" id="IPR000340">
    <property type="entry name" value="Dual-sp_phosphatase_cat-dom"/>
</dbReference>
<comment type="caution">
    <text evidence="5">The sequence shown here is derived from an EMBL/GenBank/DDBJ whole genome shotgun (WGS) entry which is preliminary data.</text>
</comment>
<evidence type="ECO:0000313" key="5">
    <source>
        <dbReference type="EMBL" id="KAK9767505.1"/>
    </source>
</evidence>
<feature type="domain" description="Tyrosine specific protein phosphatases" evidence="4">
    <location>
        <begin position="109"/>
        <end position="167"/>
    </location>
</feature>
<evidence type="ECO:0000313" key="6">
    <source>
        <dbReference type="Proteomes" id="UP001479436"/>
    </source>
</evidence>
<evidence type="ECO:0000259" key="3">
    <source>
        <dbReference type="PROSITE" id="PS50054"/>
    </source>
</evidence>
<dbReference type="PANTHER" id="PTHR46274">
    <property type="entry name" value="PHOSPHATIDYLINOSITOL PHOSPHATASE"/>
    <property type="match status" value="1"/>
</dbReference>
<keyword evidence="2" id="KW-0904">Protein phosphatase</keyword>
<dbReference type="InterPro" id="IPR020422">
    <property type="entry name" value="TYR_PHOSPHATASE_DUAL_dom"/>
</dbReference>
<dbReference type="PROSITE" id="PS00383">
    <property type="entry name" value="TYR_PHOSPHATASE_1"/>
    <property type="match status" value="1"/>
</dbReference>
<evidence type="ECO:0000256" key="2">
    <source>
        <dbReference type="ARBA" id="ARBA00022912"/>
    </source>
</evidence>
<name>A0ABR2X160_9FUNG</name>
<dbReference type="InterPro" id="IPR000387">
    <property type="entry name" value="Tyr_Pase_dom"/>
</dbReference>
<keyword evidence="1" id="KW-0378">Hydrolase</keyword>
<dbReference type="SUPFAM" id="SSF52799">
    <property type="entry name" value="(Phosphotyrosine protein) phosphatases II"/>
    <property type="match status" value="1"/>
</dbReference>
<dbReference type="Pfam" id="PF00782">
    <property type="entry name" value="DSPc"/>
    <property type="match status" value="1"/>
</dbReference>
<dbReference type="PROSITE" id="PS50054">
    <property type="entry name" value="TYR_PHOSPHATASE_DUAL"/>
    <property type="match status" value="1"/>
</dbReference>
<dbReference type="InterPro" id="IPR016130">
    <property type="entry name" value="Tyr_Pase_AS"/>
</dbReference>
<dbReference type="PROSITE" id="PS50056">
    <property type="entry name" value="TYR_PHOSPHATASE_2"/>
    <property type="match status" value="1"/>
</dbReference>
<accession>A0ABR2X160</accession>
<dbReference type="EMBL" id="JASJQH010000073">
    <property type="protein sequence ID" value="KAK9767505.1"/>
    <property type="molecule type" value="Genomic_DNA"/>
</dbReference>
<dbReference type="Gene3D" id="3.90.190.10">
    <property type="entry name" value="Protein tyrosine phosphatase superfamily"/>
    <property type="match status" value="1"/>
</dbReference>
<evidence type="ECO:0000256" key="1">
    <source>
        <dbReference type="ARBA" id="ARBA00022801"/>
    </source>
</evidence>
<protein>
    <submittedName>
        <fullName evidence="5">Uncharacterized protein</fullName>
    </submittedName>
</protein>
<dbReference type="InterPro" id="IPR029021">
    <property type="entry name" value="Prot-tyrosine_phosphatase-like"/>
</dbReference>